<evidence type="ECO:0000313" key="4">
    <source>
        <dbReference type="Proteomes" id="UP001178507"/>
    </source>
</evidence>
<feature type="transmembrane region" description="Helical" evidence="2">
    <location>
        <begin position="91"/>
        <end position="123"/>
    </location>
</feature>
<feature type="region of interest" description="Disordered" evidence="1">
    <location>
        <begin position="627"/>
        <end position="646"/>
    </location>
</feature>
<feature type="transmembrane region" description="Helical" evidence="2">
    <location>
        <begin position="399"/>
        <end position="423"/>
    </location>
</feature>
<accession>A0AA36ISU0</accession>
<dbReference type="EMBL" id="CAUJNA010002546">
    <property type="protein sequence ID" value="CAJ1393348.1"/>
    <property type="molecule type" value="Genomic_DNA"/>
</dbReference>
<feature type="transmembrane region" description="Helical" evidence="2">
    <location>
        <begin position="261"/>
        <end position="280"/>
    </location>
</feature>
<evidence type="ECO:0000256" key="2">
    <source>
        <dbReference type="SAM" id="Phobius"/>
    </source>
</evidence>
<dbReference type="AlphaFoldDB" id="A0AA36ISU0"/>
<feature type="transmembrane region" description="Helical" evidence="2">
    <location>
        <begin position="135"/>
        <end position="154"/>
    </location>
</feature>
<dbReference type="Proteomes" id="UP001178507">
    <property type="component" value="Unassembled WGS sequence"/>
</dbReference>
<feature type="transmembrane region" description="Helical" evidence="2">
    <location>
        <begin position="361"/>
        <end position="379"/>
    </location>
</feature>
<keyword evidence="4" id="KW-1185">Reference proteome</keyword>
<proteinExistence type="predicted"/>
<sequence length="876" mass="96201">MASDPEGDVNKPKCTVPFPDPEPGASLEAFMQGMGVARPEVLRGTSAHHALSGFGSAFRRSRPELFERSRQVEKLQQFWSHSWRESPWKKILTLLVAFNGPAALVAGHLAALTAMLLVGAGAFGVIEHPFTGEGIHLYCQCAGFVGMALGFLLWRPHHCIFLDTICIHQQDPDWKSNAIISMGGFLRLSQELLILLDETYTQRLWCVIELAAFIKSREGEATKAVKIRATCVGPAVVAFYLMSALFHFVTTMCPSFDVPPLAWVSGIAPLIFLYLAVDLLRRYHREKHAAHEHLKAFQLRQALCYCCSVNHVNPSGTRMPVCDRAVLTALVESWFGSVESFERQVQGDVARQFAEQLGTHSFSYPFAMAFGSSAFFYSMEEVGWAIQDGSWSDRLYLLLPALVWLLAAGPLLIVCAELITMLLQTKRKGWREPAANVVGTLLLMLVFAALTVMTNLPRDGVPFDSGGPFKKGEFMCRKFLFELAVLSAFNLLAWNAKTVCAAPVVPLQLTPRKPPGLGPVLETPERKSLSPVLETPERPEFFSAAFQKLTPAKFPLGKLSTEHQPGKVEELKEGVWPRGLLPVRAGLQPMEEPHLHRVPLAELLPEPTDARKAWLASQVHEMCQRGAKMSKPGQPCEGDLEKDDKVTETPQGNLIIEFLLRKADDEEVGMKVSHQGNQPPLKVVAIKSTGAIPSWNKLCAGSWEPGGPSADLNEILPMAAFLLFLKWAAISTASVCSMAWLAPNDLGSSVQNAVRASRRQWMSLMTAAAPLFPAHASAASVTLTAKLCSDKKCERQFKSIDKAKVPLGVCSFSEEDQAAVFYECKDNSKLHFRLYFAKTNCDSTPTADIDIVSGQCAVLGNLASGIWTWSGGCGQP</sequence>
<organism evidence="3 4">
    <name type="scientific">Effrenium voratum</name>
    <dbReference type="NCBI Taxonomy" id="2562239"/>
    <lineage>
        <taxon>Eukaryota</taxon>
        <taxon>Sar</taxon>
        <taxon>Alveolata</taxon>
        <taxon>Dinophyceae</taxon>
        <taxon>Suessiales</taxon>
        <taxon>Symbiodiniaceae</taxon>
        <taxon>Effrenium</taxon>
    </lineage>
</organism>
<feature type="transmembrane region" description="Helical" evidence="2">
    <location>
        <begin position="227"/>
        <end position="249"/>
    </location>
</feature>
<evidence type="ECO:0000256" key="1">
    <source>
        <dbReference type="SAM" id="MobiDB-lite"/>
    </source>
</evidence>
<feature type="region of interest" description="Disordered" evidence="1">
    <location>
        <begin position="1"/>
        <end position="20"/>
    </location>
</feature>
<keyword evidence="2" id="KW-0812">Transmembrane</keyword>
<protein>
    <submittedName>
        <fullName evidence="3">Uncharacterized protein</fullName>
    </submittedName>
</protein>
<feature type="transmembrane region" description="Helical" evidence="2">
    <location>
        <begin position="435"/>
        <end position="453"/>
    </location>
</feature>
<keyword evidence="2" id="KW-0472">Membrane</keyword>
<evidence type="ECO:0000313" key="3">
    <source>
        <dbReference type="EMBL" id="CAJ1393348.1"/>
    </source>
</evidence>
<name>A0AA36ISU0_9DINO</name>
<gene>
    <name evidence="3" type="ORF">EVOR1521_LOCUS18238</name>
</gene>
<reference evidence="3" key="1">
    <citation type="submission" date="2023-08" db="EMBL/GenBank/DDBJ databases">
        <authorList>
            <person name="Chen Y."/>
            <person name="Shah S."/>
            <person name="Dougan E. K."/>
            <person name="Thang M."/>
            <person name="Chan C."/>
        </authorList>
    </citation>
    <scope>NUCLEOTIDE SEQUENCE</scope>
</reference>
<keyword evidence="2" id="KW-1133">Transmembrane helix</keyword>
<comment type="caution">
    <text evidence="3">The sequence shown here is derived from an EMBL/GenBank/DDBJ whole genome shotgun (WGS) entry which is preliminary data.</text>
</comment>